<evidence type="ECO:0000256" key="3">
    <source>
        <dbReference type="ARBA" id="ARBA00022884"/>
    </source>
</evidence>
<dbReference type="GO" id="GO:0006412">
    <property type="term" value="P:translation"/>
    <property type="evidence" value="ECO:0007669"/>
    <property type="project" value="UniProtKB-UniRule"/>
</dbReference>
<gene>
    <name evidence="7" type="primary">rpsK</name>
    <name evidence="9" type="ORF">COT59_01200</name>
</gene>
<evidence type="ECO:0000256" key="1">
    <source>
        <dbReference type="ARBA" id="ARBA00006194"/>
    </source>
</evidence>
<keyword evidence="2 7" id="KW-0699">rRNA-binding</keyword>
<sequence length="152" mass="16374">MGKKRIIKKTEEELLKEREEVDAAVKKEVKTETAVRKGIKEGKIYISSSYNNTVITLTDLKGNALGWASAGQIGFKGTKKATPFAASKVAEAISQTVKKLGIEKVAVLVKGIGSGRESAIRSLAARGFDIVSITDLTPVPHNGCRPPKVRRV</sequence>
<dbReference type="GO" id="GO:0005840">
    <property type="term" value="C:ribosome"/>
    <property type="evidence" value="ECO:0007669"/>
    <property type="project" value="UniProtKB-KW"/>
</dbReference>
<dbReference type="InterPro" id="IPR019981">
    <property type="entry name" value="Ribosomal_uS11_bac-type"/>
</dbReference>
<dbReference type="FunFam" id="3.30.420.80:FF:000010">
    <property type="entry name" value="30S ribosomal protein S11"/>
    <property type="match status" value="1"/>
</dbReference>
<dbReference type="NCBIfam" id="TIGR03632">
    <property type="entry name" value="uS11_bact"/>
    <property type="match status" value="1"/>
</dbReference>
<dbReference type="SUPFAM" id="SSF53137">
    <property type="entry name" value="Translational machinery components"/>
    <property type="match status" value="1"/>
</dbReference>
<evidence type="ECO:0000256" key="8">
    <source>
        <dbReference type="RuleBase" id="RU003629"/>
    </source>
</evidence>
<dbReference type="Gene3D" id="3.30.420.80">
    <property type="entry name" value="Ribosomal protein S11"/>
    <property type="match status" value="1"/>
</dbReference>
<evidence type="ECO:0000256" key="6">
    <source>
        <dbReference type="ARBA" id="ARBA00035160"/>
    </source>
</evidence>
<keyword evidence="3 7" id="KW-0694">RNA-binding</keyword>
<dbReference type="Pfam" id="PF00411">
    <property type="entry name" value="Ribosomal_S11"/>
    <property type="match status" value="1"/>
</dbReference>
<dbReference type="InterPro" id="IPR036967">
    <property type="entry name" value="Ribosomal_uS11_sf"/>
</dbReference>
<keyword evidence="4 7" id="KW-0689">Ribosomal protein</keyword>
<comment type="function">
    <text evidence="7">Located on the platform of the 30S subunit, it bridges several disparate RNA helices of the 16S rRNA. Forms part of the Shine-Dalgarno cleft in the 70S ribosome.</text>
</comment>
<name>A0A2H0WXE4_9BACT</name>
<dbReference type="HAMAP" id="MF_01310">
    <property type="entry name" value="Ribosomal_uS11"/>
    <property type="match status" value="1"/>
</dbReference>
<evidence type="ECO:0000256" key="7">
    <source>
        <dbReference type="HAMAP-Rule" id="MF_01310"/>
    </source>
</evidence>
<evidence type="ECO:0000256" key="4">
    <source>
        <dbReference type="ARBA" id="ARBA00022980"/>
    </source>
</evidence>
<evidence type="ECO:0000313" key="9">
    <source>
        <dbReference type="EMBL" id="PIS17344.1"/>
    </source>
</evidence>
<comment type="similarity">
    <text evidence="1 7 8">Belongs to the universal ribosomal protein uS11 family.</text>
</comment>
<evidence type="ECO:0000313" key="10">
    <source>
        <dbReference type="Proteomes" id="UP000229675"/>
    </source>
</evidence>
<dbReference type="GO" id="GO:0019843">
    <property type="term" value="F:rRNA binding"/>
    <property type="evidence" value="ECO:0007669"/>
    <property type="project" value="UniProtKB-UniRule"/>
</dbReference>
<proteinExistence type="inferred from homology"/>
<evidence type="ECO:0000256" key="2">
    <source>
        <dbReference type="ARBA" id="ARBA00022730"/>
    </source>
</evidence>
<dbReference type="GO" id="GO:0003735">
    <property type="term" value="F:structural constituent of ribosome"/>
    <property type="evidence" value="ECO:0007669"/>
    <property type="project" value="InterPro"/>
</dbReference>
<dbReference type="GO" id="GO:1990904">
    <property type="term" value="C:ribonucleoprotein complex"/>
    <property type="evidence" value="ECO:0007669"/>
    <property type="project" value="UniProtKB-KW"/>
</dbReference>
<dbReference type="PIRSF" id="PIRSF002131">
    <property type="entry name" value="Ribosomal_S11"/>
    <property type="match status" value="1"/>
</dbReference>
<protein>
    <recommendedName>
        <fullName evidence="6 7">Small ribosomal subunit protein uS11</fullName>
    </recommendedName>
</protein>
<organism evidence="9 10">
    <name type="scientific">Candidatus Nealsonbacteria bacterium CG09_land_8_20_14_0_10_42_14</name>
    <dbReference type="NCBI Taxonomy" id="1974707"/>
    <lineage>
        <taxon>Bacteria</taxon>
        <taxon>Candidatus Nealsoniibacteriota</taxon>
    </lineage>
</organism>
<accession>A0A2H0WXE4</accession>
<reference evidence="10" key="1">
    <citation type="submission" date="2017-09" db="EMBL/GenBank/DDBJ databases">
        <title>Depth-based differentiation of microbial function through sediment-hosted aquifers and enrichment of novel symbionts in the deep terrestrial subsurface.</title>
        <authorList>
            <person name="Probst A.J."/>
            <person name="Ladd B."/>
            <person name="Jarett J.K."/>
            <person name="Geller-Mcgrath D.E."/>
            <person name="Sieber C.M.K."/>
            <person name="Emerson J.B."/>
            <person name="Anantharaman K."/>
            <person name="Thomas B.C."/>
            <person name="Malmstrom R."/>
            <person name="Stieglmeier M."/>
            <person name="Klingl A."/>
            <person name="Woyke T."/>
            <person name="Ryan C.M."/>
            <person name="Banfield J.F."/>
        </authorList>
    </citation>
    <scope>NUCLEOTIDE SEQUENCE [LARGE SCALE GENOMIC DNA]</scope>
</reference>
<dbReference type="EMBL" id="PEZD01000025">
    <property type="protein sequence ID" value="PIS17344.1"/>
    <property type="molecule type" value="Genomic_DNA"/>
</dbReference>
<dbReference type="InterPro" id="IPR001971">
    <property type="entry name" value="Ribosomal_uS11"/>
</dbReference>
<dbReference type="NCBIfam" id="NF003698">
    <property type="entry name" value="PRK05309.1"/>
    <property type="match status" value="1"/>
</dbReference>
<dbReference type="PROSITE" id="PS00054">
    <property type="entry name" value="RIBOSOMAL_S11"/>
    <property type="match status" value="1"/>
</dbReference>
<keyword evidence="5 7" id="KW-0687">Ribonucleoprotein</keyword>
<dbReference type="InterPro" id="IPR018102">
    <property type="entry name" value="Ribosomal_uS11_CS"/>
</dbReference>
<dbReference type="Proteomes" id="UP000229675">
    <property type="component" value="Unassembled WGS sequence"/>
</dbReference>
<comment type="caution">
    <text evidence="9">The sequence shown here is derived from an EMBL/GenBank/DDBJ whole genome shotgun (WGS) entry which is preliminary data.</text>
</comment>
<comment type="subunit">
    <text evidence="7">Part of the 30S ribosomal subunit. Interacts with proteins S7 and S18. Binds to IF-3.</text>
</comment>
<dbReference type="AlphaFoldDB" id="A0A2H0WXE4"/>
<dbReference type="PANTHER" id="PTHR11759">
    <property type="entry name" value="40S RIBOSOMAL PROTEIN S14/30S RIBOSOMAL PROTEIN S11"/>
    <property type="match status" value="1"/>
</dbReference>
<evidence type="ECO:0000256" key="5">
    <source>
        <dbReference type="ARBA" id="ARBA00023274"/>
    </source>
</evidence>